<dbReference type="GO" id="GO:0016020">
    <property type="term" value="C:membrane"/>
    <property type="evidence" value="ECO:0007669"/>
    <property type="project" value="UniProtKB-SubCell"/>
</dbReference>
<dbReference type="InterPro" id="IPR020846">
    <property type="entry name" value="MFS_dom"/>
</dbReference>
<comment type="subcellular location">
    <subcellularLocation>
        <location evidence="2">Membrane</location>
        <topology evidence="2">Multi-pass membrane protein</topology>
    </subcellularLocation>
</comment>
<dbReference type="PROSITE" id="PS00216">
    <property type="entry name" value="SUGAR_TRANSPORT_1"/>
    <property type="match status" value="1"/>
</dbReference>
<sequence length="404" mass="43309">MRSKNNLWIIIAILALNSIGLSIVLPLLPFLVAKYLPPHQVVVGMSLLMSVFAACTFFAAPILGGLSDRYGRKIILIISLLGSVAGYVIFGIGGALWILFLGRIIDGLTAGNISTLFAIVSDSTEPEERTKWFGYIGSVMGLGKIGGPAIGGLLGSIALSLPFFVTAGLIFISGLLAYFRLPETRPADKRTPRLTGAGFNIFTHFKEVFGLRGLAMLFVSGTLFYAGQGIFQFNFTLFLKDVYKWGPAIIGSLLTIVGVCDIATRALLLPWLLKNFSEQRIGITGLVGLAAGLALICTCAFVHSVLLISLAIIFIIAGVGLFESIYNGRLSRSVDESQQGKLQGVNQSLQSANNMLVPLGAAAIYFHSPAMLYAVATFIALFAMFTYSKYLPVKKAVMESGTLV</sequence>
<dbReference type="InterPro" id="IPR005829">
    <property type="entry name" value="Sugar_transporter_CS"/>
</dbReference>
<keyword evidence="11" id="KW-1185">Reference proteome</keyword>
<feature type="transmembrane region" description="Helical" evidence="8">
    <location>
        <begin position="214"/>
        <end position="233"/>
    </location>
</feature>
<reference evidence="11" key="1">
    <citation type="submission" date="2016-10" db="EMBL/GenBank/DDBJ databases">
        <authorList>
            <person name="Varghese N."/>
            <person name="Submissions S."/>
        </authorList>
    </citation>
    <scope>NUCLEOTIDE SEQUENCE [LARGE SCALE GENOMIC DNA]</scope>
    <source>
        <strain evidence="11">DSM 23920</strain>
    </source>
</reference>
<evidence type="ECO:0000256" key="3">
    <source>
        <dbReference type="ARBA" id="ARBA00007520"/>
    </source>
</evidence>
<dbReference type="AlphaFoldDB" id="A0A1H3WSN5"/>
<keyword evidence="7 8" id="KW-0472">Membrane</keyword>
<evidence type="ECO:0000313" key="10">
    <source>
        <dbReference type="EMBL" id="SDZ89761.1"/>
    </source>
</evidence>
<protein>
    <submittedName>
        <fullName evidence="10">MFS transporter, DHA1 family, tetracycline resistance protein</fullName>
    </submittedName>
</protein>
<comment type="similarity">
    <text evidence="3">Belongs to the major facilitator superfamily. TCR/Tet family.</text>
</comment>
<dbReference type="PRINTS" id="PR01035">
    <property type="entry name" value="TCRTETA"/>
</dbReference>
<accession>A0A1H3WSN5</accession>
<feature type="transmembrane region" description="Helical" evidence="8">
    <location>
        <begin position="364"/>
        <end position="385"/>
    </location>
</feature>
<organism evidence="10 11">
    <name type="scientific">Chitinophaga terrae</name>
    <name type="common">ex Kim and Jung 2007</name>
    <dbReference type="NCBI Taxonomy" id="408074"/>
    <lineage>
        <taxon>Bacteria</taxon>
        <taxon>Pseudomonadati</taxon>
        <taxon>Bacteroidota</taxon>
        <taxon>Chitinophagia</taxon>
        <taxon>Chitinophagales</taxon>
        <taxon>Chitinophagaceae</taxon>
        <taxon>Chitinophaga</taxon>
    </lineage>
</organism>
<keyword evidence="5 8" id="KW-0812">Transmembrane</keyword>
<feature type="transmembrane region" description="Helical" evidence="8">
    <location>
        <begin position="7"/>
        <end position="29"/>
    </location>
</feature>
<evidence type="ECO:0000259" key="9">
    <source>
        <dbReference type="PROSITE" id="PS50850"/>
    </source>
</evidence>
<dbReference type="GO" id="GO:0022857">
    <property type="term" value="F:transmembrane transporter activity"/>
    <property type="evidence" value="ECO:0007669"/>
    <property type="project" value="InterPro"/>
</dbReference>
<evidence type="ECO:0000256" key="6">
    <source>
        <dbReference type="ARBA" id="ARBA00022989"/>
    </source>
</evidence>
<evidence type="ECO:0000256" key="8">
    <source>
        <dbReference type="SAM" id="Phobius"/>
    </source>
</evidence>
<dbReference type="OrthoDB" id="9793283at2"/>
<name>A0A1H3WSN5_9BACT</name>
<dbReference type="RefSeq" id="WP_089757398.1">
    <property type="nucleotide sequence ID" value="NZ_BKAT01000020.1"/>
</dbReference>
<keyword evidence="6 8" id="KW-1133">Transmembrane helix</keyword>
<feature type="transmembrane region" description="Helical" evidence="8">
    <location>
        <begin position="289"/>
        <end position="322"/>
    </location>
</feature>
<dbReference type="STRING" id="408074.SAMN05660909_00023"/>
<dbReference type="PANTHER" id="PTHR23504">
    <property type="entry name" value="MAJOR FACILITATOR SUPERFAMILY DOMAIN-CONTAINING PROTEIN 10"/>
    <property type="match status" value="1"/>
</dbReference>
<comment type="function">
    <text evidence="1">Resistance to tetracycline by an active tetracycline efflux. This is an energy-dependent process that decreases the accumulation of the antibiotic in whole cells. This protein functions as a metal-tetracycline/H(+) antiporter.</text>
</comment>
<evidence type="ECO:0000256" key="2">
    <source>
        <dbReference type="ARBA" id="ARBA00004141"/>
    </source>
</evidence>
<feature type="transmembrane region" description="Helical" evidence="8">
    <location>
        <begin position="157"/>
        <end position="179"/>
    </location>
</feature>
<evidence type="ECO:0000256" key="7">
    <source>
        <dbReference type="ARBA" id="ARBA00023136"/>
    </source>
</evidence>
<feature type="transmembrane region" description="Helical" evidence="8">
    <location>
        <begin position="41"/>
        <end position="63"/>
    </location>
</feature>
<dbReference type="PANTHER" id="PTHR23504:SF15">
    <property type="entry name" value="MAJOR FACILITATOR SUPERFAMILY (MFS) PROFILE DOMAIN-CONTAINING PROTEIN"/>
    <property type="match status" value="1"/>
</dbReference>
<dbReference type="InterPro" id="IPR001958">
    <property type="entry name" value="Tet-R_TetA/multi-R_MdtG-like"/>
</dbReference>
<evidence type="ECO:0000256" key="5">
    <source>
        <dbReference type="ARBA" id="ARBA00022692"/>
    </source>
</evidence>
<feature type="transmembrane region" description="Helical" evidence="8">
    <location>
        <begin position="245"/>
        <end position="268"/>
    </location>
</feature>
<evidence type="ECO:0000313" key="11">
    <source>
        <dbReference type="Proteomes" id="UP000199656"/>
    </source>
</evidence>
<feature type="domain" description="Major facilitator superfamily (MFS) profile" evidence="9">
    <location>
        <begin position="6"/>
        <end position="394"/>
    </location>
</feature>
<dbReference type="Pfam" id="PF07690">
    <property type="entry name" value="MFS_1"/>
    <property type="match status" value="1"/>
</dbReference>
<dbReference type="EMBL" id="FNRL01000001">
    <property type="protein sequence ID" value="SDZ89761.1"/>
    <property type="molecule type" value="Genomic_DNA"/>
</dbReference>
<dbReference type="SUPFAM" id="SSF103473">
    <property type="entry name" value="MFS general substrate transporter"/>
    <property type="match status" value="1"/>
</dbReference>
<dbReference type="InterPro" id="IPR036259">
    <property type="entry name" value="MFS_trans_sf"/>
</dbReference>
<proteinExistence type="inferred from homology"/>
<evidence type="ECO:0000256" key="4">
    <source>
        <dbReference type="ARBA" id="ARBA00022448"/>
    </source>
</evidence>
<keyword evidence="4" id="KW-0813">Transport</keyword>
<dbReference type="Gene3D" id="1.20.1250.20">
    <property type="entry name" value="MFS general substrate transporter like domains"/>
    <property type="match status" value="1"/>
</dbReference>
<dbReference type="PROSITE" id="PS50850">
    <property type="entry name" value="MFS"/>
    <property type="match status" value="1"/>
</dbReference>
<feature type="transmembrane region" description="Helical" evidence="8">
    <location>
        <begin position="75"/>
        <end position="98"/>
    </location>
</feature>
<evidence type="ECO:0000256" key="1">
    <source>
        <dbReference type="ARBA" id="ARBA00003279"/>
    </source>
</evidence>
<gene>
    <name evidence="10" type="ORF">SAMN05660909_00023</name>
</gene>
<dbReference type="Proteomes" id="UP000199656">
    <property type="component" value="Unassembled WGS sequence"/>
</dbReference>
<dbReference type="InterPro" id="IPR011701">
    <property type="entry name" value="MFS"/>
</dbReference>